<evidence type="ECO:0000256" key="2">
    <source>
        <dbReference type="ARBA" id="ARBA00022692"/>
    </source>
</evidence>
<feature type="transmembrane region" description="Helical" evidence="5">
    <location>
        <begin position="167"/>
        <end position="185"/>
    </location>
</feature>
<dbReference type="InterPro" id="IPR051784">
    <property type="entry name" value="Nod_factor_ABC_transporter"/>
</dbReference>
<comment type="caution">
    <text evidence="7">The sequence shown here is derived from an EMBL/GenBank/DDBJ whole genome shotgun (WGS) entry which is preliminary data.</text>
</comment>
<dbReference type="PIRSF" id="PIRSF006648">
    <property type="entry name" value="DrrB"/>
    <property type="match status" value="1"/>
</dbReference>
<dbReference type="PRINTS" id="PR00164">
    <property type="entry name" value="ABC2TRNSPORT"/>
</dbReference>
<evidence type="ECO:0000256" key="5">
    <source>
        <dbReference type="RuleBase" id="RU361157"/>
    </source>
</evidence>
<dbReference type="Proteomes" id="UP000095256">
    <property type="component" value="Unassembled WGS sequence"/>
</dbReference>
<evidence type="ECO:0000313" key="7">
    <source>
        <dbReference type="EMBL" id="OEH82584.1"/>
    </source>
</evidence>
<dbReference type="InterPro" id="IPR047817">
    <property type="entry name" value="ABC2_TM_bact-type"/>
</dbReference>
<comment type="similarity">
    <text evidence="5">Belongs to the ABC-2 integral membrane protein family.</text>
</comment>
<keyword evidence="5" id="KW-0813">Transport</keyword>
<proteinExistence type="inferred from homology"/>
<keyword evidence="3 5" id="KW-1133">Transmembrane helix</keyword>
<dbReference type="GO" id="GO:0043190">
    <property type="term" value="C:ATP-binding cassette (ABC) transporter complex"/>
    <property type="evidence" value="ECO:0007669"/>
    <property type="project" value="InterPro"/>
</dbReference>
<accession>A0A1E5KXL0</accession>
<evidence type="ECO:0000256" key="3">
    <source>
        <dbReference type="ARBA" id="ARBA00022989"/>
    </source>
</evidence>
<sequence>MRTIQALWIRNLKNFIRDRVRLIFSILIPFFFIYVFSSIFKNDAVKNPTAFLMAGVIIATVFQTSLSVATSTIDDIVSGFMKEVLVSPVKRIYIALGQLLSAATIATMQGVLILVIGLFVGLKFTSWTTPVYVVLCMIGVGIVFSSFGLFLATIVKNAQTFQIVQQAIVLPFTFISGAYLPLTLLPKALQIVAYFNPMTYTTALFRTIILEQGGLSNAAKVKLGLAFDINGFIVTPWMSGIVVLIFGLFFLFLATLSFTKADLSQITRTPGGSNRRL</sequence>
<feature type="transmembrane region" description="Helical" evidence="5">
    <location>
        <begin position="20"/>
        <end position="39"/>
    </location>
</feature>
<keyword evidence="5" id="KW-1003">Cell membrane</keyword>
<keyword evidence="8" id="KW-1185">Reference proteome</keyword>
<dbReference type="PROSITE" id="PS51012">
    <property type="entry name" value="ABC_TM2"/>
    <property type="match status" value="1"/>
</dbReference>
<dbReference type="PANTHER" id="PTHR43229:SF2">
    <property type="entry name" value="NODULATION PROTEIN J"/>
    <property type="match status" value="1"/>
</dbReference>
<reference evidence="7 8" key="1">
    <citation type="submission" date="2016-09" db="EMBL/GenBank/DDBJ databases">
        <authorList>
            <person name="Capua I."/>
            <person name="De Benedictis P."/>
            <person name="Joannis T."/>
            <person name="Lombin L.H."/>
            <person name="Cattoli G."/>
        </authorList>
    </citation>
    <scope>NUCLEOTIDE SEQUENCE [LARGE SCALE GENOMIC DNA]</scope>
    <source>
        <strain evidence="7 8">LMG 25899</strain>
    </source>
</reference>
<feature type="transmembrane region" description="Helical" evidence="5">
    <location>
        <begin position="51"/>
        <end position="71"/>
    </location>
</feature>
<protein>
    <recommendedName>
        <fullName evidence="5">Transport permease protein</fullName>
    </recommendedName>
</protein>
<feature type="domain" description="ABC transmembrane type-2" evidence="6">
    <location>
        <begin position="16"/>
        <end position="261"/>
    </location>
</feature>
<dbReference type="Pfam" id="PF01061">
    <property type="entry name" value="ABC2_membrane"/>
    <property type="match status" value="1"/>
</dbReference>
<comment type="subcellular location">
    <subcellularLocation>
        <location evidence="5">Cell membrane</location>
        <topology evidence="5">Multi-pass membrane protein</topology>
    </subcellularLocation>
    <subcellularLocation>
        <location evidence="1">Membrane</location>
        <topology evidence="1">Multi-pass membrane protein</topology>
    </subcellularLocation>
</comment>
<dbReference type="EMBL" id="MIEK01000019">
    <property type="protein sequence ID" value="OEH82584.1"/>
    <property type="molecule type" value="Genomic_DNA"/>
</dbReference>
<dbReference type="PANTHER" id="PTHR43229">
    <property type="entry name" value="NODULATION PROTEIN J"/>
    <property type="match status" value="1"/>
</dbReference>
<keyword evidence="2 5" id="KW-0812">Transmembrane</keyword>
<dbReference type="InterPro" id="IPR013525">
    <property type="entry name" value="ABC2_TM"/>
</dbReference>
<evidence type="ECO:0000256" key="1">
    <source>
        <dbReference type="ARBA" id="ARBA00004141"/>
    </source>
</evidence>
<organism evidence="7 8">
    <name type="scientific">Enterococcus rivorum</name>
    <dbReference type="NCBI Taxonomy" id="762845"/>
    <lineage>
        <taxon>Bacteria</taxon>
        <taxon>Bacillati</taxon>
        <taxon>Bacillota</taxon>
        <taxon>Bacilli</taxon>
        <taxon>Lactobacillales</taxon>
        <taxon>Enterococcaceae</taxon>
        <taxon>Enterococcus</taxon>
    </lineage>
</organism>
<dbReference type="AlphaFoldDB" id="A0A1E5KXL0"/>
<evidence type="ECO:0000256" key="4">
    <source>
        <dbReference type="ARBA" id="ARBA00023136"/>
    </source>
</evidence>
<feature type="transmembrane region" description="Helical" evidence="5">
    <location>
        <begin position="237"/>
        <end position="258"/>
    </location>
</feature>
<dbReference type="STRING" id="762845.BCR26_12635"/>
<gene>
    <name evidence="7" type="ORF">BCR26_12635</name>
</gene>
<keyword evidence="4 5" id="KW-0472">Membrane</keyword>
<feature type="transmembrane region" description="Helical" evidence="5">
    <location>
        <begin position="92"/>
        <end position="120"/>
    </location>
</feature>
<dbReference type="GO" id="GO:0140359">
    <property type="term" value="F:ABC-type transporter activity"/>
    <property type="evidence" value="ECO:0007669"/>
    <property type="project" value="InterPro"/>
</dbReference>
<evidence type="ECO:0000313" key="8">
    <source>
        <dbReference type="Proteomes" id="UP000095256"/>
    </source>
</evidence>
<name>A0A1E5KXL0_9ENTE</name>
<dbReference type="RefSeq" id="WP_069698412.1">
    <property type="nucleotide sequence ID" value="NZ_JAGGMA010000021.1"/>
</dbReference>
<feature type="transmembrane region" description="Helical" evidence="5">
    <location>
        <begin position="132"/>
        <end position="155"/>
    </location>
</feature>
<evidence type="ECO:0000259" key="6">
    <source>
        <dbReference type="PROSITE" id="PS51012"/>
    </source>
</evidence>
<dbReference type="InterPro" id="IPR000412">
    <property type="entry name" value="ABC_2_transport"/>
</dbReference>
<dbReference type="OrthoDB" id="9788252at2"/>